<feature type="non-terminal residue" evidence="1">
    <location>
        <position position="321"/>
    </location>
</feature>
<evidence type="ECO:0000313" key="1">
    <source>
        <dbReference type="EMBL" id="SBT02362.1"/>
    </source>
</evidence>
<name>A0A1A8XAU4_PLAOA</name>
<proteinExistence type="predicted"/>
<dbReference type="InterPro" id="IPR008780">
    <property type="entry name" value="Plasmodium_Vir"/>
</dbReference>
<gene>
    <name evidence="1" type="ORF">POVCU1_076040</name>
</gene>
<protein>
    <submittedName>
        <fullName evidence="1">PIR Superfamily Protein</fullName>
    </submittedName>
</protein>
<organism evidence="1 2">
    <name type="scientific">Plasmodium ovale curtisi</name>
    <dbReference type="NCBI Taxonomy" id="864141"/>
    <lineage>
        <taxon>Eukaryota</taxon>
        <taxon>Sar</taxon>
        <taxon>Alveolata</taxon>
        <taxon>Apicomplexa</taxon>
        <taxon>Aconoidasida</taxon>
        <taxon>Haemosporida</taxon>
        <taxon>Plasmodiidae</taxon>
        <taxon>Plasmodium</taxon>
        <taxon>Plasmodium (Plasmodium)</taxon>
    </lineage>
</organism>
<dbReference type="Pfam" id="PF05795">
    <property type="entry name" value="Plasmodium_Vir"/>
    <property type="match status" value="1"/>
</dbReference>
<evidence type="ECO:0000313" key="2">
    <source>
        <dbReference type="Proteomes" id="UP000078546"/>
    </source>
</evidence>
<dbReference type="EMBL" id="FLQV01003341">
    <property type="protein sequence ID" value="SBT02362.1"/>
    <property type="molecule type" value="Genomic_DNA"/>
</dbReference>
<reference evidence="2" key="1">
    <citation type="submission" date="2016-05" db="EMBL/GenBank/DDBJ databases">
        <authorList>
            <person name="Naeem Raeece"/>
        </authorList>
    </citation>
    <scope>NUCLEOTIDE SEQUENCE [LARGE SCALE GENOMIC DNA]</scope>
</reference>
<accession>A0A1A8XAU4</accession>
<dbReference type="AlphaFoldDB" id="A0A1A8XAU4"/>
<sequence length="321" mass="37316">MPNVCVGEHMLPSCVIYEKYNNINIDPSNYNEKCQILQRKFHNLDGVYNLCKKLAENLKDICAKEEMDDFFKNKCLYLEYWLNLQIIENFSITNNGNYTGLRIQFYYTWTEIIKSLNAENFKCIPNLMPFISLNYSNVKDIKDMYDYYYNCEYFKKNHTSIENEKSEYCNYLSSMNGSFTKFKNWCSNSNKCIPNLKNSIDQYDPKELRKILNCDTDKASAKSLEGSSDQRSLEQYALERTEELANPPGSDPLIQPQDSKTSSSVLILTPIGSLLHNKIIKKGKITEYINGDSSDEMINEYIMYDHSKSLEKGCSIPYHSV</sequence>
<dbReference type="Proteomes" id="UP000078546">
    <property type="component" value="Unassembled WGS sequence"/>
</dbReference>